<accession>A0A914BU56</accession>
<keyword evidence="2" id="KW-0378">Hydrolase</keyword>
<evidence type="ECO:0000313" key="3">
    <source>
        <dbReference type="EnsemblMetazoa" id="XP_038079456.1"/>
    </source>
</evidence>
<dbReference type="RefSeq" id="XP_038079456.1">
    <property type="nucleotide sequence ID" value="XM_038223528.1"/>
</dbReference>
<dbReference type="InterPro" id="IPR032466">
    <property type="entry name" value="Metal_Hydrolase"/>
</dbReference>
<dbReference type="PANTHER" id="PTHR46363">
    <property type="entry name" value="DEOXYRIBONUCLEASE TATDN2-RELATED"/>
    <property type="match status" value="1"/>
</dbReference>
<dbReference type="Pfam" id="PF01026">
    <property type="entry name" value="TatD_DNase"/>
    <property type="match status" value="1"/>
</dbReference>
<organism evidence="3 4">
    <name type="scientific">Patiria miniata</name>
    <name type="common">Bat star</name>
    <name type="synonym">Asterina miniata</name>
    <dbReference type="NCBI Taxonomy" id="46514"/>
    <lineage>
        <taxon>Eukaryota</taxon>
        <taxon>Metazoa</taxon>
        <taxon>Echinodermata</taxon>
        <taxon>Eleutherozoa</taxon>
        <taxon>Asterozoa</taxon>
        <taxon>Asteroidea</taxon>
        <taxon>Valvatacea</taxon>
        <taxon>Valvatida</taxon>
        <taxon>Asterinidae</taxon>
        <taxon>Patiria</taxon>
    </lineage>
</organism>
<proteinExistence type="inferred from homology"/>
<dbReference type="EnsemblMetazoa" id="XM_038223528.1">
    <property type="protein sequence ID" value="XP_038079456.1"/>
    <property type="gene ID" value="LOC119746549"/>
</dbReference>
<dbReference type="PROSITE" id="PS01090">
    <property type="entry name" value="TATD_2"/>
    <property type="match status" value="1"/>
</dbReference>
<dbReference type="GO" id="GO:0016788">
    <property type="term" value="F:hydrolase activity, acting on ester bonds"/>
    <property type="evidence" value="ECO:0007669"/>
    <property type="project" value="InterPro"/>
</dbReference>
<dbReference type="Proteomes" id="UP000887568">
    <property type="component" value="Unplaced"/>
</dbReference>
<keyword evidence="4" id="KW-1185">Reference proteome</keyword>
<reference evidence="3" key="1">
    <citation type="submission" date="2022-11" db="UniProtKB">
        <authorList>
            <consortium name="EnsemblMetazoa"/>
        </authorList>
    </citation>
    <scope>IDENTIFICATION</scope>
</reference>
<dbReference type="Gene3D" id="3.20.20.140">
    <property type="entry name" value="Metal-dependent hydrolases"/>
    <property type="match status" value="1"/>
</dbReference>
<dbReference type="GeneID" id="119746549"/>
<comment type="similarity">
    <text evidence="1">Belongs to the metallo-dependent hydrolases superfamily. TatD-type hydrolase family.</text>
</comment>
<dbReference type="SUPFAM" id="SSF51556">
    <property type="entry name" value="Metallo-dependent hydrolases"/>
    <property type="match status" value="1"/>
</dbReference>
<evidence type="ECO:0000256" key="1">
    <source>
        <dbReference type="ARBA" id="ARBA00009275"/>
    </source>
</evidence>
<protein>
    <submittedName>
        <fullName evidence="3">Uncharacterized protein</fullName>
    </submittedName>
</protein>
<dbReference type="OrthoDB" id="9980814at2759"/>
<evidence type="ECO:0000256" key="2">
    <source>
        <dbReference type="ARBA" id="ARBA00022801"/>
    </source>
</evidence>
<dbReference type="InterPro" id="IPR018228">
    <property type="entry name" value="DNase_TatD-rel_CS"/>
</dbReference>
<dbReference type="InterPro" id="IPR001130">
    <property type="entry name" value="TatD-like"/>
</dbReference>
<sequence>MNTCALGEVGLDYSRGNERSKAVQQSVFRQLLRTAVELSKPVVLHCREANDECLEIVSEILPQQWKIHLHCFINNWKTVQQWRTLRRVLSLVAPPRPETPIPPPVEPDICELPPPELEHSIPPPQLESPLPPRAPDSPLNFIDLHCHIDRLLHAAQHTGTLTEFLKDGDASTTILRLQQEKRLMLLLCSRRPLWIGTK</sequence>
<evidence type="ECO:0000313" key="4">
    <source>
        <dbReference type="Proteomes" id="UP000887568"/>
    </source>
</evidence>
<name>A0A914BU56_PATMI</name>
<dbReference type="PANTHER" id="PTHR46363:SF1">
    <property type="entry name" value="DEOXYRIBONUCLEASE TATDN2-RELATED"/>
    <property type="match status" value="1"/>
</dbReference>
<dbReference type="AlphaFoldDB" id="A0A914BU56"/>